<comment type="caution">
    <text evidence="1">The sequence shown here is derived from an EMBL/GenBank/DDBJ whole genome shotgun (WGS) entry which is preliminary data.</text>
</comment>
<gene>
    <name evidence="1" type="ORF">LCGC14_0693330</name>
</gene>
<dbReference type="EMBL" id="LAZR01001453">
    <property type="protein sequence ID" value="KKN44419.1"/>
    <property type="molecule type" value="Genomic_DNA"/>
</dbReference>
<protein>
    <recommendedName>
        <fullName evidence="2">HNH nuclease domain-containing protein</fullName>
    </recommendedName>
</protein>
<accession>A0A0F9QPR5</accession>
<name>A0A0F9QPR5_9ZZZZ</name>
<evidence type="ECO:0000313" key="1">
    <source>
        <dbReference type="EMBL" id="KKN44419.1"/>
    </source>
</evidence>
<organism evidence="1">
    <name type="scientific">marine sediment metagenome</name>
    <dbReference type="NCBI Taxonomy" id="412755"/>
    <lineage>
        <taxon>unclassified sequences</taxon>
        <taxon>metagenomes</taxon>
        <taxon>ecological metagenomes</taxon>
    </lineage>
</organism>
<evidence type="ECO:0008006" key="2">
    <source>
        <dbReference type="Google" id="ProtNLM"/>
    </source>
</evidence>
<proteinExistence type="predicted"/>
<dbReference type="AlphaFoldDB" id="A0A0F9QPR5"/>
<reference evidence="1" key="1">
    <citation type="journal article" date="2015" name="Nature">
        <title>Complex archaea that bridge the gap between prokaryotes and eukaryotes.</title>
        <authorList>
            <person name="Spang A."/>
            <person name="Saw J.H."/>
            <person name="Jorgensen S.L."/>
            <person name="Zaremba-Niedzwiedzka K."/>
            <person name="Martijn J."/>
            <person name="Lind A.E."/>
            <person name="van Eijk R."/>
            <person name="Schleper C."/>
            <person name="Guy L."/>
            <person name="Ettema T.J."/>
        </authorList>
    </citation>
    <scope>NUCLEOTIDE SEQUENCE</scope>
</reference>
<sequence>MRLYKYNLEELKEAIRTSTSIRQVLMKLDVAPKGGNYRVFHRSVEYFDLDTSHFTGMQWSKGKTLGTKRDLVTYLSNEFSITSHKLRLRLLEEEVFPHQCNECKRDLWLEQPIPLELEHVDGNHTNNNLENLRLLCPNCHAQTPTYRGRNRNNS</sequence>